<feature type="transmembrane region" description="Helical" evidence="1">
    <location>
        <begin position="71"/>
        <end position="90"/>
    </location>
</feature>
<sequence>MPDCTAFIESSLLGALVALKPMSYVIRLGFAVLAFGAAMNVDKTVARVIGFVWLLLTGAGLLLVGIQNGTIVDIVLGVAALGAAGYSWWYTRS</sequence>
<evidence type="ECO:0000313" key="3">
    <source>
        <dbReference type="Proteomes" id="UP000557717"/>
    </source>
</evidence>
<keyword evidence="1" id="KW-1133">Transmembrane helix</keyword>
<evidence type="ECO:0000313" key="2">
    <source>
        <dbReference type="EMBL" id="MBB5349780.1"/>
    </source>
</evidence>
<dbReference type="AlphaFoldDB" id="A0A840V757"/>
<proteinExistence type="predicted"/>
<feature type="transmembrane region" description="Helical" evidence="1">
    <location>
        <begin position="12"/>
        <end position="38"/>
    </location>
</feature>
<reference evidence="2 3" key="1">
    <citation type="submission" date="2020-08" db="EMBL/GenBank/DDBJ databases">
        <title>Genomic Encyclopedia of Type Strains, Phase IV (KMG-IV): sequencing the most valuable type-strain genomes for metagenomic binning, comparative biology and taxonomic classification.</title>
        <authorList>
            <person name="Goeker M."/>
        </authorList>
    </citation>
    <scope>NUCLEOTIDE SEQUENCE [LARGE SCALE GENOMIC DNA]</scope>
    <source>
        <strain evidence="2 3">YC6886</strain>
    </source>
</reference>
<protein>
    <submittedName>
        <fullName evidence="2">Uncharacterized protein</fullName>
    </submittedName>
</protein>
<comment type="caution">
    <text evidence="2">The sequence shown here is derived from an EMBL/GenBank/DDBJ whole genome shotgun (WGS) entry which is preliminary data.</text>
</comment>
<accession>A0A840V757</accession>
<keyword evidence="1" id="KW-0812">Transmembrane</keyword>
<dbReference type="Proteomes" id="UP000557717">
    <property type="component" value="Unassembled WGS sequence"/>
</dbReference>
<organism evidence="2 3">
    <name type="scientific">Haloferula luteola</name>
    <dbReference type="NCBI Taxonomy" id="595692"/>
    <lineage>
        <taxon>Bacteria</taxon>
        <taxon>Pseudomonadati</taxon>
        <taxon>Verrucomicrobiota</taxon>
        <taxon>Verrucomicrobiia</taxon>
        <taxon>Verrucomicrobiales</taxon>
        <taxon>Verrucomicrobiaceae</taxon>
        <taxon>Haloferula</taxon>
    </lineage>
</organism>
<keyword evidence="3" id="KW-1185">Reference proteome</keyword>
<feature type="transmembrane region" description="Helical" evidence="1">
    <location>
        <begin position="44"/>
        <end position="64"/>
    </location>
</feature>
<gene>
    <name evidence="2" type="ORF">HNR46_000001</name>
</gene>
<dbReference type="EMBL" id="JACHFD010000001">
    <property type="protein sequence ID" value="MBB5349780.1"/>
    <property type="molecule type" value="Genomic_DNA"/>
</dbReference>
<keyword evidence="1" id="KW-0472">Membrane</keyword>
<name>A0A840V757_9BACT</name>
<evidence type="ECO:0000256" key="1">
    <source>
        <dbReference type="SAM" id="Phobius"/>
    </source>
</evidence>